<dbReference type="PANTHER" id="PTHR12818:SF0">
    <property type="entry name" value="TRNA (ADENINE(37)-N6)-METHYLTRANSFERASE"/>
    <property type="match status" value="1"/>
</dbReference>
<evidence type="ECO:0000256" key="1">
    <source>
        <dbReference type="ARBA" id="ARBA00022691"/>
    </source>
</evidence>
<evidence type="ECO:0000259" key="4">
    <source>
        <dbReference type="PROSITE" id="PS51668"/>
    </source>
</evidence>
<dbReference type="Proteomes" id="UP000548476">
    <property type="component" value="Unassembled WGS sequence"/>
</dbReference>
<evidence type="ECO:0000313" key="6">
    <source>
        <dbReference type="Proteomes" id="UP000548476"/>
    </source>
</evidence>
<dbReference type="CDD" id="cd09281">
    <property type="entry name" value="UPF0066"/>
    <property type="match status" value="1"/>
</dbReference>
<protein>
    <submittedName>
        <fullName evidence="5">tRNA-Thr(GGU) m(6)t(6)A37 methyltransferase TsaA</fullName>
    </submittedName>
</protein>
<proteinExistence type="inferred from homology"/>
<keyword evidence="5" id="KW-0489">Methyltransferase</keyword>
<dbReference type="RefSeq" id="WP_184789312.1">
    <property type="nucleotide sequence ID" value="NZ_BONT01000030.1"/>
</dbReference>
<dbReference type="NCBIfam" id="TIGR00104">
    <property type="entry name" value="tRNA_TsaA"/>
    <property type="match status" value="1"/>
</dbReference>
<reference evidence="5 6" key="1">
    <citation type="submission" date="2020-08" db="EMBL/GenBank/DDBJ databases">
        <title>Genomic Encyclopedia of Type Strains, Phase IV (KMG-IV): sequencing the most valuable type-strain genomes for metagenomic binning, comparative biology and taxonomic classification.</title>
        <authorList>
            <person name="Goeker M."/>
        </authorList>
    </citation>
    <scope>NUCLEOTIDE SEQUENCE [LARGE SCALE GENOMIC DNA]</scope>
    <source>
        <strain evidence="5 6">YIM 65646</strain>
    </source>
</reference>
<dbReference type="InterPro" id="IPR023370">
    <property type="entry name" value="TrmO-like_N"/>
</dbReference>
<dbReference type="InterPro" id="IPR036414">
    <property type="entry name" value="YaeB_N_sf"/>
</dbReference>
<comment type="similarity">
    <text evidence="2">Belongs to the tRNA methyltransferase O family.</text>
</comment>
<keyword evidence="1" id="KW-0949">S-adenosyl-L-methionine</keyword>
<dbReference type="Gene3D" id="2.40.30.70">
    <property type="entry name" value="YaeB-like"/>
    <property type="match status" value="1"/>
</dbReference>
<sequence length="136" mass="14811">MSFQARPVGVVASTLTDLDTAPRQPDEGAPAAWLVFQPEFAEAARSISPGDEVFVLTWLDRARRDLLEVHPRGDRTRPVEGVFSTRSPHRPNPIGLHRVTVVETDGARLRVDGLEAVDGTPILDVKPVLGSEPSAR</sequence>
<dbReference type="InterPro" id="IPR023368">
    <property type="entry name" value="UPF0066_cons_site"/>
</dbReference>
<dbReference type="GO" id="GO:0008168">
    <property type="term" value="F:methyltransferase activity"/>
    <property type="evidence" value="ECO:0007669"/>
    <property type="project" value="UniProtKB-KW"/>
</dbReference>
<organism evidence="5 6">
    <name type="scientific">Phytomonospora endophytica</name>
    <dbReference type="NCBI Taxonomy" id="714109"/>
    <lineage>
        <taxon>Bacteria</taxon>
        <taxon>Bacillati</taxon>
        <taxon>Actinomycetota</taxon>
        <taxon>Actinomycetes</taxon>
        <taxon>Micromonosporales</taxon>
        <taxon>Micromonosporaceae</taxon>
        <taxon>Phytomonospora</taxon>
    </lineage>
</organism>
<evidence type="ECO:0000313" key="5">
    <source>
        <dbReference type="EMBL" id="MBB6036464.1"/>
    </source>
</evidence>
<dbReference type="EMBL" id="JACHGT010000009">
    <property type="protein sequence ID" value="MBB6036464.1"/>
    <property type="molecule type" value="Genomic_DNA"/>
</dbReference>
<accession>A0A841FKS4</accession>
<comment type="caution">
    <text evidence="5">The sequence shown here is derived from an EMBL/GenBank/DDBJ whole genome shotgun (WGS) entry which is preliminary data.</text>
</comment>
<dbReference type="SUPFAM" id="SSF118196">
    <property type="entry name" value="YaeB-like"/>
    <property type="match status" value="1"/>
</dbReference>
<keyword evidence="6" id="KW-1185">Reference proteome</keyword>
<dbReference type="InterPro" id="IPR040372">
    <property type="entry name" value="YaeB-like"/>
</dbReference>
<name>A0A841FKS4_9ACTN</name>
<dbReference type="InterPro" id="IPR036413">
    <property type="entry name" value="YaeB-like_sf"/>
</dbReference>
<evidence type="ECO:0000256" key="2">
    <source>
        <dbReference type="ARBA" id="ARBA00033753"/>
    </source>
</evidence>
<dbReference type="AlphaFoldDB" id="A0A841FKS4"/>
<dbReference type="PANTHER" id="PTHR12818">
    <property type="entry name" value="TRNA (ADENINE(37)-N6)-METHYLTRANSFERASE"/>
    <property type="match status" value="1"/>
</dbReference>
<dbReference type="Pfam" id="PF01980">
    <property type="entry name" value="TrmO_N"/>
    <property type="match status" value="1"/>
</dbReference>
<feature type="domain" description="TsaA-like" evidence="4">
    <location>
        <begin position="5"/>
        <end position="136"/>
    </location>
</feature>
<dbReference type="PROSITE" id="PS01318">
    <property type="entry name" value="TSAA_1"/>
    <property type="match status" value="1"/>
</dbReference>
<dbReference type="PROSITE" id="PS51668">
    <property type="entry name" value="TSAA_2"/>
    <property type="match status" value="1"/>
</dbReference>
<dbReference type="GO" id="GO:0032259">
    <property type="term" value="P:methylation"/>
    <property type="evidence" value="ECO:0007669"/>
    <property type="project" value="UniProtKB-KW"/>
</dbReference>
<evidence type="ECO:0000256" key="3">
    <source>
        <dbReference type="SAM" id="MobiDB-lite"/>
    </source>
</evidence>
<feature type="region of interest" description="Disordered" evidence="3">
    <location>
        <begin position="74"/>
        <end position="94"/>
    </location>
</feature>
<gene>
    <name evidence="5" type="ORF">HNR73_004335</name>
</gene>
<keyword evidence="5" id="KW-0808">Transferase</keyword>